<sequence>MNEMTNLHAVTSISPFASRYGNLIGGDFCKPKAGRYFENLSPITGQPIDQIARSDASDVEAALDAAHSAADA</sequence>
<dbReference type="PANTHER" id="PTHR43111:SF1">
    <property type="entry name" value="ALDEHYDE DEHYDROGENASE B-RELATED"/>
    <property type="match status" value="1"/>
</dbReference>
<reference evidence="2 3" key="1">
    <citation type="submission" date="2017-05" db="EMBL/GenBank/DDBJ databases">
        <authorList>
            <person name="Varghese N."/>
            <person name="Submissions S."/>
        </authorList>
    </citation>
    <scope>NUCLEOTIDE SEQUENCE [LARGE SCALE GENOMIC DNA]</scope>
    <source>
        <strain evidence="2 3">DSM 28009</strain>
    </source>
</reference>
<accession>A0A521DQP6</accession>
<dbReference type="RefSeq" id="WP_142637695.1">
    <property type="nucleotide sequence ID" value="NZ_FXTE01000007.1"/>
</dbReference>
<proteinExistence type="predicted"/>
<dbReference type="EMBL" id="FXTE01000007">
    <property type="protein sequence ID" value="SMO74034.1"/>
    <property type="molecule type" value="Genomic_DNA"/>
</dbReference>
<protein>
    <recommendedName>
        <fullName evidence="4">Aldehyde dehydrogenase family protein</fullName>
    </recommendedName>
</protein>
<evidence type="ECO:0000313" key="2">
    <source>
        <dbReference type="EMBL" id="SMO74034.1"/>
    </source>
</evidence>
<organism evidence="2 3">
    <name type="scientific">Ruegeria faecimaris</name>
    <dbReference type="NCBI Taxonomy" id="686389"/>
    <lineage>
        <taxon>Bacteria</taxon>
        <taxon>Pseudomonadati</taxon>
        <taxon>Pseudomonadota</taxon>
        <taxon>Alphaproteobacteria</taxon>
        <taxon>Rhodobacterales</taxon>
        <taxon>Roseobacteraceae</taxon>
        <taxon>Ruegeria</taxon>
    </lineage>
</organism>
<dbReference type="PANTHER" id="PTHR43111">
    <property type="entry name" value="ALDEHYDE DEHYDROGENASE B-RELATED"/>
    <property type="match status" value="1"/>
</dbReference>
<gene>
    <name evidence="2" type="ORF">SAMN06265380_10748</name>
</gene>
<evidence type="ECO:0000313" key="3">
    <source>
        <dbReference type="Proteomes" id="UP000319555"/>
    </source>
</evidence>
<dbReference type="InterPro" id="IPR016161">
    <property type="entry name" value="Ald_DH/histidinol_DH"/>
</dbReference>
<evidence type="ECO:0008006" key="4">
    <source>
        <dbReference type="Google" id="ProtNLM"/>
    </source>
</evidence>
<dbReference type="GO" id="GO:0016491">
    <property type="term" value="F:oxidoreductase activity"/>
    <property type="evidence" value="ECO:0007669"/>
    <property type="project" value="UniProtKB-KW"/>
</dbReference>
<dbReference type="AlphaFoldDB" id="A0A521DQP6"/>
<evidence type="ECO:0000256" key="1">
    <source>
        <dbReference type="ARBA" id="ARBA00023002"/>
    </source>
</evidence>
<dbReference type="Gene3D" id="3.40.605.10">
    <property type="entry name" value="Aldehyde Dehydrogenase, Chain A, domain 1"/>
    <property type="match status" value="1"/>
</dbReference>
<keyword evidence="1" id="KW-0560">Oxidoreductase</keyword>
<dbReference type="Proteomes" id="UP000319555">
    <property type="component" value="Unassembled WGS sequence"/>
</dbReference>
<dbReference type="InterPro" id="IPR016162">
    <property type="entry name" value="Ald_DH_N"/>
</dbReference>
<name>A0A521DQP6_9RHOB</name>
<dbReference type="SUPFAM" id="SSF53720">
    <property type="entry name" value="ALDH-like"/>
    <property type="match status" value="1"/>
</dbReference>
<dbReference type="OrthoDB" id="6882680at2"/>
<keyword evidence="3" id="KW-1185">Reference proteome</keyword>